<evidence type="ECO:0000259" key="10">
    <source>
        <dbReference type="PROSITE" id="PS50208"/>
    </source>
</evidence>
<evidence type="ECO:0000313" key="12">
    <source>
        <dbReference type="Proteomes" id="UP001163046"/>
    </source>
</evidence>
<keyword evidence="3" id="KW-0053">Apoptosis</keyword>
<evidence type="ECO:0000313" key="11">
    <source>
        <dbReference type="EMBL" id="KAJ7393597.1"/>
    </source>
</evidence>
<dbReference type="Gene3D" id="3.40.50.1460">
    <property type="match status" value="1"/>
</dbReference>
<evidence type="ECO:0000256" key="5">
    <source>
        <dbReference type="ARBA" id="ARBA00022807"/>
    </source>
</evidence>
<dbReference type="InterPro" id="IPR002138">
    <property type="entry name" value="Pept_C14_p10"/>
</dbReference>
<dbReference type="GO" id="GO:0006915">
    <property type="term" value="P:apoptotic process"/>
    <property type="evidence" value="ECO:0007669"/>
    <property type="project" value="UniProtKB-KW"/>
</dbReference>
<dbReference type="InterPro" id="IPR033139">
    <property type="entry name" value="Caspase_cys_AS"/>
</dbReference>
<dbReference type="GO" id="GO:0006508">
    <property type="term" value="P:proteolysis"/>
    <property type="evidence" value="ECO:0007669"/>
    <property type="project" value="UniProtKB-KW"/>
</dbReference>
<dbReference type="OrthoDB" id="6114029at2759"/>
<feature type="domain" description="Caspase family p20" evidence="10">
    <location>
        <begin position="5"/>
        <end position="141"/>
    </location>
</feature>
<protein>
    <submittedName>
        <fullName evidence="11">Uncharacterized protein</fullName>
    </submittedName>
</protein>
<name>A0A9X0DAP5_9CNID</name>
<dbReference type="PROSITE" id="PS50208">
    <property type="entry name" value="CASPASE_P20"/>
    <property type="match status" value="1"/>
</dbReference>
<feature type="region of interest" description="Disordered" evidence="8">
    <location>
        <begin position="144"/>
        <end position="179"/>
    </location>
</feature>
<gene>
    <name evidence="11" type="ORF">OS493_006582</name>
</gene>
<dbReference type="SMART" id="SM00115">
    <property type="entry name" value="CASc"/>
    <property type="match status" value="1"/>
</dbReference>
<dbReference type="InterPro" id="IPR016129">
    <property type="entry name" value="Caspase_his_AS"/>
</dbReference>
<dbReference type="PANTHER" id="PTHR47901:SF8">
    <property type="entry name" value="CASPASE-3"/>
    <property type="match status" value="1"/>
</dbReference>
<evidence type="ECO:0000256" key="6">
    <source>
        <dbReference type="ARBA" id="ARBA00023145"/>
    </source>
</evidence>
<dbReference type="EMBL" id="MU825398">
    <property type="protein sequence ID" value="KAJ7393597.1"/>
    <property type="molecule type" value="Genomic_DNA"/>
</dbReference>
<comment type="caution">
    <text evidence="11">The sequence shown here is derived from an EMBL/GenBank/DDBJ whole genome shotgun (WGS) entry which is preliminary data.</text>
</comment>
<dbReference type="InterPro" id="IPR029030">
    <property type="entry name" value="Caspase-like_dom_sf"/>
</dbReference>
<reference evidence="11" key="1">
    <citation type="submission" date="2023-01" db="EMBL/GenBank/DDBJ databases">
        <title>Genome assembly of the deep-sea coral Lophelia pertusa.</title>
        <authorList>
            <person name="Herrera S."/>
            <person name="Cordes E."/>
        </authorList>
    </citation>
    <scope>NUCLEOTIDE SEQUENCE</scope>
    <source>
        <strain evidence="11">USNM1676648</strain>
        <tissue evidence="11">Polyp</tissue>
    </source>
</reference>
<evidence type="ECO:0000256" key="8">
    <source>
        <dbReference type="SAM" id="MobiDB-lite"/>
    </source>
</evidence>
<dbReference type="InterPro" id="IPR002398">
    <property type="entry name" value="Pept_C14"/>
</dbReference>
<accession>A0A9X0DAP5</accession>
<keyword evidence="12" id="KW-1185">Reference proteome</keyword>
<dbReference type="CDD" id="cd00032">
    <property type="entry name" value="CASc"/>
    <property type="match status" value="1"/>
</dbReference>
<comment type="similarity">
    <text evidence="1 7">Belongs to the peptidase C14A family.</text>
</comment>
<keyword evidence="2" id="KW-0645">Protease</keyword>
<dbReference type="SUPFAM" id="SSF52129">
    <property type="entry name" value="Caspase-like"/>
    <property type="match status" value="1"/>
</dbReference>
<evidence type="ECO:0000256" key="2">
    <source>
        <dbReference type="ARBA" id="ARBA00022670"/>
    </source>
</evidence>
<dbReference type="InterPro" id="IPR001309">
    <property type="entry name" value="Pept_C14_p20"/>
</dbReference>
<evidence type="ECO:0000259" key="9">
    <source>
        <dbReference type="PROSITE" id="PS50207"/>
    </source>
</evidence>
<dbReference type="Pfam" id="PF00656">
    <property type="entry name" value="Peptidase_C14"/>
    <property type="match status" value="1"/>
</dbReference>
<dbReference type="PANTHER" id="PTHR47901">
    <property type="entry name" value="CASPASE RECRUITMENT DOMAIN-CONTAINING PROTEIN 18"/>
    <property type="match status" value="1"/>
</dbReference>
<proteinExistence type="inferred from homology"/>
<organism evidence="11 12">
    <name type="scientific">Desmophyllum pertusum</name>
    <dbReference type="NCBI Taxonomy" id="174260"/>
    <lineage>
        <taxon>Eukaryota</taxon>
        <taxon>Metazoa</taxon>
        <taxon>Cnidaria</taxon>
        <taxon>Anthozoa</taxon>
        <taxon>Hexacorallia</taxon>
        <taxon>Scleractinia</taxon>
        <taxon>Caryophylliina</taxon>
        <taxon>Caryophylliidae</taxon>
        <taxon>Desmophyllum</taxon>
    </lineage>
</organism>
<dbReference type="InterPro" id="IPR011600">
    <property type="entry name" value="Pept_C14_caspase"/>
</dbReference>
<evidence type="ECO:0000256" key="1">
    <source>
        <dbReference type="ARBA" id="ARBA00010134"/>
    </source>
</evidence>
<evidence type="ECO:0000256" key="3">
    <source>
        <dbReference type="ARBA" id="ARBA00022703"/>
    </source>
</evidence>
<dbReference type="InterPro" id="IPR015917">
    <property type="entry name" value="Pept_C14A"/>
</dbReference>
<evidence type="ECO:0000256" key="4">
    <source>
        <dbReference type="ARBA" id="ARBA00022801"/>
    </source>
</evidence>
<keyword evidence="4" id="KW-0378">Hydrolase</keyword>
<sequence length="222" mass="24894">MTSKPRGIALIINNEKFFGRNSESTEKEQKQEIQKVRLGSETDVKELENLFEALDFKPRTERNIGRDEILKVLDDVSHQDHSAYDCFVLWLMSHGEDGKLYGADGQTVHIESIRDFFNNAKCPSLKGKPKVIFIQACRGSEKGEGVVADSPHIPTRQPSTHDGETPAEEPESSDTGYDFQISKSIPDHADMLIANSTISGYVAFRNEVKGSRFVRCIVEVFS</sequence>
<dbReference type="GO" id="GO:0004197">
    <property type="term" value="F:cysteine-type endopeptidase activity"/>
    <property type="evidence" value="ECO:0007669"/>
    <property type="project" value="InterPro"/>
</dbReference>
<keyword evidence="5" id="KW-0788">Thiol protease</keyword>
<keyword evidence="6" id="KW-0865">Zymogen</keyword>
<dbReference type="PROSITE" id="PS50207">
    <property type="entry name" value="CASPASE_P10"/>
    <property type="match status" value="1"/>
</dbReference>
<dbReference type="Proteomes" id="UP001163046">
    <property type="component" value="Unassembled WGS sequence"/>
</dbReference>
<feature type="domain" description="Caspase family p10" evidence="9">
    <location>
        <begin position="181"/>
        <end position="222"/>
    </location>
</feature>
<dbReference type="PRINTS" id="PR00376">
    <property type="entry name" value="IL1BCENZYME"/>
</dbReference>
<dbReference type="PROSITE" id="PS01121">
    <property type="entry name" value="CASPASE_HIS"/>
    <property type="match status" value="1"/>
</dbReference>
<dbReference type="AlphaFoldDB" id="A0A9X0DAP5"/>
<dbReference type="PROSITE" id="PS01122">
    <property type="entry name" value="CASPASE_CYS"/>
    <property type="match status" value="1"/>
</dbReference>
<evidence type="ECO:0000256" key="7">
    <source>
        <dbReference type="RuleBase" id="RU003971"/>
    </source>
</evidence>